<feature type="non-terminal residue" evidence="1">
    <location>
        <position position="450"/>
    </location>
</feature>
<sequence length="450" mass="50493">LSILSAQKETRFVYELFSSKTKEVRADAGKDIQVPSKTTILLDGSRSTPKKGLQRYEWSFEEGIIFQDDYNFNETDSVILYEFNQDTVGITDTGQTQAQPVFDPETGEPIVELGIDERISIKKVITKNKFIEVGLPDMLGGSKFPVILKVIDLQGNHDSDIVWVRIRDLNEYDDDYTQTDVVLEDGDVTDAIAEALIDSTGNQQQKHLLSKVNSDYISIQPTNKGLLKAMEVEIINAFLFNETQKLGFDKVINPNRFIPDSIQTLKLVERVRFDTDTLINIEKKSSRPGIDLSASNITIIDTLMQMVPLDIAAEGIDTSELSRVELDTTAMSGLMTDNTDFLSDDTISIADTLEGNQKYMKRMVTDTTIAIDSMIVYETIDTSITLDTLMYSETIDTVLYYNFNCINDSCAAENALLEGVGQVLTWGINEFSELEVHFFDALNHLNNDPL</sequence>
<feature type="non-terminal residue" evidence="1">
    <location>
        <position position="1"/>
    </location>
</feature>
<proteinExistence type="predicted"/>
<name>A0A382I9P0_9ZZZZ</name>
<dbReference type="EMBL" id="UINC01065681">
    <property type="protein sequence ID" value="SVB95603.1"/>
    <property type="molecule type" value="Genomic_DNA"/>
</dbReference>
<dbReference type="AlphaFoldDB" id="A0A382I9P0"/>
<accession>A0A382I9P0</accession>
<reference evidence="1" key="1">
    <citation type="submission" date="2018-05" db="EMBL/GenBank/DDBJ databases">
        <authorList>
            <person name="Lanie J.A."/>
            <person name="Ng W.-L."/>
            <person name="Kazmierczak K.M."/>
            <person name="Andrzejewski T.M."/>
            <person name="Davidsen T.M."/>
            <person name="Wayne K.J."/>
            <person name="Tettelin H."/>
            <person name="Glass J.I."/>
            <person name="Rusch D."/>
            <person name="Podicherti R."/>
            <person name="Tsui H.-C.T."/>
            <person name="Winkler M.E."/>
        </authorList>
    </citation>
    <scope>NUCLEOTIDE SEQUENCE</scope>
</reference>
<organism evidence="1">
    <name type="scientific">marine metagenome</name>
    <dbReference type="NCBI Taxonomy" id="408172"/>
    <lineage>
        <taxon>unclassified sequences</taxon>
        <taxon>metagenomes</taxon>
        <taxon>ecological metagenomes</taxon>
    </lineage>
</organism>
<protein>
    <submittedName>
        <fullName evidence="1">Uncharacterized protein</fullName>
    </submittedName>
</protein>
<gene>
    <name evidence="1" type="ORF">METZ01_LOCUS248457</name>
</gene>
<evidence type="ECO:0000313" key="1">
    <source>
        <dbReference type="EMBL" id="SVB95603.1"/>
    </source>
</evidence>